<proteinExistence type="predicted"/>
<dbReference type="InterPro" id="IPR009959">
    <property type="entry name" value="Cyclase_SnoaL-like"/>
</dbReference>
<evidence type="ECO:0000313" key="1">
    <source>
        <dbReference type="EMBL" id="GAA4683484.1"/>
    </source>
</evidence>
<dbReference type="InterPro" id="IPR032710">
    <property type="entry name" value="NTF2-like_dom_sf"/>
</dbReference>
<dbReference type="Pfam" id="PF07366">
    <property type="entry name" value="SnoaL"/>
    <property type="match status" value="1"/>
</dbReference>
<dbReference type="PANTHER" id="PTHR38436">
    <property type="entry name" value="POLYKETIDE CYCLASE SNOAL-LIKE DOMAIN"/>
    <property type="match status" value="1"/>
</dbReference>
<name>A0ABP8W9X4_9PSEU</name>
<accession>A0ABP8W9X4</accession>
<organism evidence="1 2">
    <name type="scientific">Pseudonocardia yuanmonensis</name>
    <dbReference type="NCBI Taxonomy" id="1095914"/>
    <lineage>
        <taxon>Bacteria</taxon>
        <taxon>Bacillati</taxon>
        <taxon>Actinomycetota</taxon>
        <taxon>Actinomycetes</taxon>
        <taxon>Pseudonocardiales</taxon>
        <taxon>Pseudonocardiaceae</taxon>
        <taxon>Pseudonocardia</taxon>
    </lineage>
</organism>
<comment type="caution">
    <text evidence="1">The sequence shown here is derived from an EMBL/GenBank/DDBJ whole genome shotgun (WGS) entry which is preliminary data.</text>
</comment>
<dbReference type="Gene3D" id="3.10.450.50">
    <property type="match status" value="1"/>
</dbReference>
<sequence length="130" mass="13739">MVEQIRAYVDGWNAHDGPTVLATFGPGGTYVDPSLPGPISDDAIAGYVAGLATAFPDLRFTVDELIVEGPRVVMPWRMQGTNTGPMPDLPEPTGRTCDVSGIDVITIGPDGISSIVGYFDQKTFADQLGL</sequence>
<dbReference type="SUPFAM" id="SSF54427">
    <property type="entry name" value="NTF2-like"/>
    <property type="match status" value="1"/>
</dbReference>
<protein>
    <recommendedName>
        <fullName evidence="3">SnoaL-like domain-containing protein</fullName>
    </recommendedName>
</protein>
<dbReference type="EMBL" id="BAABIC010000005">
    <property type="protein sequence ID" value="GAA4683484.1"/>
    <property type="molecule type" value="Genomic_DNA"/>
</dbReference>
<reference evidence="2" key="1">
    <citation type="journal article" date="2019" name="Int. J. Syst. Evol. Microbiol.">
        <title>The Global Catalogue of Microorganisms (GCM) 10K type strain sequencing project: providing services to taxonomists for standard genome sequencing and annotation.</title>
        <authorList>
            <consortium name="The Broad Institute Genomics Platform"/>
            <consortium name="The Broad Institute Genome Sequencing Center for Infectious Disease"/>
            <person name="Wu L."/>
            <person name="Ma J."/>
        </authorList>
    </citation>
    <scope>NUCLEOTIDE SEQUENCE [LARGE SCALE GENOMIC DNA]</scope>
    <source>
        <strain evidence="2">JCM 18055</strain>
    </source>
</reference>
<evidence type="ECO:0008006" key="3">
    <source>
        <dbReference type="Google" id="ProtNLM"/>
    </source>
</evidence>
<dbReference type="PANTHER" id="PTHR38436:SF1">
    <property type="entry name" value="ESTER CYCLASE"/>
    <property type="match status" value="1"/>
</dbReference>
<dbReference type="RefSeq" id="WP_345379624.1">
    <property type="nucleotide sequence ID" value="NZ_BAABIC010000005.1"/>
</dbReference>
<keyword evidence="2" id="KW-1185">Reference proteome</keyword>
<dbReference type="Proteomes" id="UP001500325">
    <property type="component" value="Unassembled WGS sequence"/>
</dbReference>
<gene>
    <name evidence="1" type="ORF">GCM10023215_17340</name>
</gene>
<evidence type="ECO:0000313" key="2">
    <source>
        <dbReference type="Proteomes" id="UP001500325"/>
    </source>
</evidence>